<feature type="non-terminal residue" evidence="3">
    <location>
        <position position="420"/>
    </location>
</feature>
<proteinExistence type="predicted"/>
<reference evidence="3" key="1">
    <citation type="journal article" date="2020" name="Fungal Divers.">
        <title>Resolving the Mortierellaceae phylogeny through synthesis of multi-gene phylogenetics and phylogenomics.</title>
        <authorList>
            <person name="Vandepol N."/>
            <person name="Liber J."/>
            <person name="Desiro A."/>
            <person name="Na H."/>
            <person name="Kennedy M."/>
            <person name="Barry K."/>
            <person name="Grigoriev I.V."/>
            <person name="Miller A.N."/>
            <person name="O'Donnell K."/>
            <person name="Stajich J.E."/>
            <person name="Bonito G."/>
        </authorList>
    </citation>
    <scope>NUCLEOTIDE SEQUENCE</scope>
    <source>
        <strain evidence="3">MES-2147</strain>
    </source>
</reference>
<feature type="compositionally biased region" description="Polar residues" evidence="1">
    <location>
        <begin position="411"/>
        <end position="420"/>
    </location>
</feature>
<dbReference type="OrthoDB" id="2384193at2759"/>
<evidence type="ECO:0000313" key="3">
    <source>
        <dbReference type="EMBL" id="KAF9962736.1"/>
    </source>
</evidence>
<dbReference type="Proteomes" id="UP000749646">
    <property type="component" value="Unassembled WGS sequence"/>
</dbReference>
<keyword evidence="2" id="KW-1133">Transmembrane helix</keyword>
<evidence type="ECO:0000313" key="4">
    <source>
        <dbReference type="Proteomes" id="UP000749646"/>
    </source>
</evidence>
<name>A0A9P6M2E7_9FUNG</name>
<feature type="transmembrane region" description="Helical" evidence="2">
    <location>
        <begin position="12"/>
        <end position="28"/>
    </location>
</feature>
<feature type="region of interest" description="Disordered" evidence="1">
    <location>
        <begin position="397"/>
        <end position="420"/>
    </location>
</feature>
<evidence type="ECO:0000256" key="1">
    <source>
        <dbReference type="SAM" id="MobiDB-lite"/>
    </source>
</evidence>
<gene>
    <name evidence="3" type="ORF">BGZ65_008255</name>
</gene>
<accession>A0A9P6M2E7</accession>
<keyword evidence="2" id="KW-0472">Membrane</keyword>
<protein>
    <submittedName>
        <fullName evidence="3">Uncharacterized protein</fullName>
    </submittedName>
</protein>
<feature type="compositionally biased region" description="Low complexity" evidence="1">
    <location>
        <begin position="400"/>
        <end position="410"/>
    </location>
</feature>
<feature type="transmembrane region" description="Helical" evidence="2">
    <location>
        <begin position="105"/>
        <end position="127"/>
    </location>
</feature>
<feature type="transmembrane region" description="Helical" evidence="2">
    <location>
        <begin position="49"/>
        <end position="67"/>
    </location>
</feature>
<keyword evidence="2" id="KW-0812">Transmembrane</keyword>
<sequence length="420" mass="48611">MTHLSDLSYVQRGVSSAWFYGWFIVYVYRWDRFEALRLRRLLRFELRSIITILVLIAMALQLVYDIGSARLKYIEGFWVNPETKEIQSKPAQAWSTPDMVHVEPLYYTLACALASQNSVFFLLQSFWSYISKSVAKSTFMSSFEFKVNIVCSCFVMALFPTVQYLFRNDFVYREVVPQMIFSIVTFITGVLGIRTHFRLVALIKNAREIMNETTVHVLQKLEYFKDMNMILTFGFFGTSLPLGIMSADGLTSNPVIAHNKFASDFLITNLNFFEFIMWVTLILIFYPRRTDTGASPFGPDLSKNRQSKDAYLPRFNEIKPQDVDSYRREEPMQSIDSYRPWSKELPLPATSHHHRTLSNESRQATLVPITSLPLAVTKSNDKAEIVTTTIYYHEGLAKAQQQQQQQQQEQANKNQTKAVD</sequence>
<feature type="transmembrane region" description="Helical" evidence="2">
    <location>
        <begin position="147"/>
        <end position="166"/>
    </location>
</feature>
<comment type="caution">
    <text evidence="3">The sequence shown here is derived from an EMBL/GenBank/DDBJ whole genome shotgun (WGS) entry which is preliminary data.</text>
</comment>
<dbReference type="EMBL" id="JAAAHW010006361">
    <property type="protein sequence ID" value="KAF9962736.1"/>
    <property type="molecule type" value="Genomic_DNA"/>
</dbReference>
<dbReference type="AlphaFoldDB" id="A0A9P6M2E7"/>
<organism evidence="3 4">
    <name type="scientific">Modicella reniformis</name>
    <dbReference type="NCBI Taxonomy" id="1440133"/>
    <lineage>
        <taxon>Eukaryota</taxon>
        <taxon>Fungi</taxon>
        <taxon>Fungi incertae sedis</taxon>
        <taxon>Mucoromycota</taxon>
        <taxon>Mortierellomycotina</taxon>
        <taxon>Mortierellomycetes</taxon>
        <taxon>Mortierellales</taxon>
        <taxon>Mortierellaceae</taxon>
        <taxon>Modicella</taxon>
    </lineage>
</organism>
<evidence type="ECO:0000256" key="2">
    <source>
        <dbReference type="SAM" id="Phobius"/>
    </source>
</evidence>
<feature type="transmembrane region" description="Helical" evidence="2">
    <location>
        <begin position="227"/>
        <end position="245"/>
    </location>
</feature>
<keyword evidence="4" id="KW-1185">Reference proteome</keyword>
<feature type="transmembrane region" description="Helical" evidence="2">
    <location>
        <begin position="178"/>
        <end position="197"/>
    </location>
</feature>
<feature type="transmembrane region" description="Helical" evidence="2">
    <location>
        <begin position="265"/>
        <end position="286"/>
    </location>
</feature>